<protein>
    <submittedName>
        <fullName evidence="2">Uncharacterized protein</fullName>
    </submittedName>
</protein>
<dbReference type="PANTHER" id="PTHR46579:SF1">
    <property type="entry name" value="F5_8 TYPE C DOMAIN-CONTAINING PROTEIN"/>
    <property type="match status" value="1"/>
</dbReference>
<keyword evidence="3" id="KW-1185">Reference proteome</keyword>
<proteinExistence type="predicted"/>
<dbReference type="Proteomes" id="UP000826195">
    <property type="component" value="Unassembled WGS sequence"/>
</dbReference>
<dbReference type="PANTHER" id="PTHR46579">
    <property type="entry name" value="F5/8 TYPE C DOMAIN-CONTAINING PROTEIN-RELATED"/>
    <property type="match status" value="1"/>
</dbReference>
<feature type="compositionally biased region" description="Low complexity" evidence="1">
    <location>
        <begin position="178"/>
        <end position="189"/>
    </location>
</feature>
<reference evidence="2 3" key="1">
    <citation type="journal article" date="2021" name="J. Hered.">
        <title>A chromosome-level genome assembly of the parasitoid wasp, Cotesia glomerata (Hymenoptera: Braconidae).</title>
        <authorList>
            <person name="Pinto B.J."/>
            <person name="Weis J.J."/>
            <person name="Gamble T."/>
            <person name="Ode P.J."/>
            <person name="Paul R."/>
            <person name="Zaspel J.M."/>
        </authorList>
    </citation>
    <scope>NUCLEOTIDE SEQUENCE [LARGE SCALE GENOMIC DNA]</scope>
    <source>
        <strain evidence="2">CgM1</strain>
    </source>
</reference>
<evidence type="ECO:0000313" key="2">
    <source>
        <dbReference type="EMBL" id="KAH0535008.1"/>
    </source>
</evidence>
<feature type="region of interest" description="Disordered" evidence="1">
    <location>
        <begin position="176"/>
        <end position="202"/>
    </location>
</feature>
<organism evidence="2 3">
    <name type="scientific">Cotesia glomerata</name>
    <name type="common">Lepidopteran parasitic wasp</name>
    <name type="synonym">Apanteles glomeratus</name>
    <dbReference type="NCBI Taxonomy" id="32391"/>
    <lineage>
        <taxon>Eukaryota</taxon>
        <taxon>Metazoa</taxon>
        <taxon>Ecdysozoa</taxon>
        <taxon>Arthropoda</taxon>
        <taxon>Hexapoda</taxon>
        <taxon>Insecta</taxon>
        <taxon>Pterygota</taxon>
        <taxon>Neoptera</taxon>
        <taxon>Endopterygota</taxon>
        <taxon>Hymenoptera</taxon>
        <taxon>Apocrita</taxon>
        <taxon>Ichneumonoidea</taxon>
        <taxon>Braconidae</taxon>
        <taxon>Microgastrinae</taxon>
        <taxon>Cotesia</taxon>
    </lineage>
</organism>
<dbReference type="EMBL" id="JAHXZJ010002982">
    <property type="protein sequence ID" value="KAH0535008.1"/>
    <property type="molecule type" value="Genomic_DNA"/>
</dbReference>
<dbReference type="AlphaFoldDB" id="A0AAV7HW67"/>
<comment type="caution">
    <text evidence="2">The sequence shown here is derived from an EMBL/GenBank/DDBJ whole genome shotgun (WGS) entry which is preliminary data.</text>
</comment>
<feature type="region of interest" description="Disordered" evidence="1">
    <location>
        <begin position="26"/>
        <end position="76"/>
    </location>
</feature>
<evidence type="ECO:0000313" key="3">
    <source>
        <dbReference type="Proteomes" id="UP000826195"/>
    </source>
</evidence>
<accession>A0AAV7HW67</accession>
<sequence>MPKRVKSFEEYSKSYQYKILRMIREEECENSRNREDQSDAETSTREDSENSETTGNESCARSSSSDSEWAEPSDAEFQEIENRGKKLIHPFSKIFEEVLKLIGAKALQSFAMEKQMGGHDSTIPDLFSDSYNAEDILELLNGRISPSLEENHSNSKDDDWISISSHETLFSCYSSQASDSGRSISSEESLSSEESDSNDNISDEPLYPGAPLSFHESSLAILLFTLRHKVSDALLSDLLSLISAHCIEPNHCLKTKYKFKKYFDRLRINYDRHFFCPQCHFSLPSEYGRCPHCEYVTTKDSSAPYFITMSILAQLSAMFSRSGFYDLLKYRFTRTKLNIRNKEHIYDGNVYSSFMNINQLLSKCANISFTWNTDGVYGKPDANKFMSAFYNELKILYEGYQYNVPGLNLPLFVQGFIMCGTLDLPAKAQFLNMSPHMARYGCQKCEVESEKVNHVQSYRYKIPLKNRTTEKTIKYAKSAINSNKPVRGVKGPTFLSKICYDFIRTTAVDSMHCVDLGVCKKLFSLLFDKQFATHRASMYRYVDEIN</sequence>
<feature type="compositionally biased region" description="Low complexity" evidence="1">
    <location>
        <begin position="57"/>
        <end position="67"/>
    </location>
</feature>
<gene>
    <name evidence="2" type="ORF">KQX54_011830</name>
</gene>
<name>A0AAV7HW67_COTGL</name>
<feature type="compositionally biased region" description="Basic and acidic residues" evidence="1">
    <location>
        <begin position="26"/>
        <end position="48"/>
    </location>
</feature>
<evidence type="ECO:0000256" key="1">
    <source>
        <dbReference type="SAM" id="MobiDB-lite"/>
    </source>
</evidence>